<evidence type="ECO:0000256" key="1">
    <source>
        <dbReference type="ARBA" id="ARBA00022729"/>
    </source>
</evidence>
<keyword evidence="2" id="KW-0677">Repeat</keyword>
<sequence>MAALLKPTVLLLLLSSSVAAPAGAAADEVSYSYVGKAGLFTLLDCGPSDVGDSVASKNASAGDLSELLGAIPSVAAPEGLGHLSRGGASVRGVCVGESSFSPESCRACLIDAAWSLTKGCGLAARRAGAWSNHCFVAYDHYDGEDGGGGANGTSTTAAASKVLCHGDLSGLYADTVFKYAAFPDQTLSSLATDLTVRAVAQCARDRTEAECLRCLQASARQAAASCGGDWSGWVHGGHVLTYGCYLRFAVSSAPATGGVFILRWVVVGAALAVAALHLHG</sequence>
<feature type="chain" id="PRO_5044806345" description="Gnk2-homologous domain-containing protein" evidence="3">
    <location>
        <begin position="20"/>
        <end position="280"/>
    </location>
</feature>
<dbReference type="PROSITE" id="PS51473">
    <property type="entry name" value="GNK2"/>
    <property type="match status" value="1"/>
</dbReference>
<evidence type="ECO:0000313" key="5">
    <source>
        <dbReference type="EMBL" id="CAM0145514.1"/>
    </source>
</evidence>
<organism evidence="5 6">
    <name type="scientific">Urochloa decumbens</name>
    <dbReference type="NCBI Taxonomy" id="240449"/>
    <lineage>
        <taxon>Eukaryota</taxon>
        <taxon>Viridiplantae</taxon>
        <taxon>Streptophyta</taxon>
        <taxon>Embryophyta</taxon>
        <taxon>Tracheophyta</taxon>
        <taxon>Spermatophyta</taxon>
        <taxon>Magnoliopsida</taxon>
        <taxon>Liliopsida</taxon>
        <taxon>Poales</taxon>
        <taxon>Poaceae</taxon>
        <taxon>PACMAD clade</taxon>
        <taxon>Panicoideae</taxon>
        <taxon>Panicodae</taxon>
        <taxon>Paniceae</taxon>
        <taxon>Melinidinae</taxon>
        <taxon>Urochloa</taxon>
    </lineage>
</organism>
<proteinExistence type="predicted"/>
<keyword evidence="6" id="KW-1185">Reference proteome</keyword>
<evidence type="ECO:0000256" key="3">
    <source>
        <dbReference type="SAM" id="SignalP"/>
    </source>
</evidence>
<evidence type="ECO:0000313" key="6">
    <source>
        <dbReference type="Proteomes" id="UP001497457"/>
    </source>
</evidence>
<comment type="caution">
    <text evidence="5">The sequence shown here is derived from an EMBL/GenBank/DDBJ whole genome shotgun (WGS) entry which is preliminary data.</text>
</comment>
<dbReference type="Gene3D" id="3.30.430.20">
    <property type="entry name" value="Gnk2 domain, C-X8-C-X2-C motif"/>
    <property type="match status" value="2"/>
</dbReference>
<evidence type="ECO:0000259" key="4">
    <source>
        <dbReference type="PROSITE" id="PS51473"/>
    </source>
</evidence>
<dbReference type="InterPro" id="IPR038408">
    <property type="entry name" value="GNK2_sf"/>
</dbReference>
<dbReference type="EMBL" id="CAXIPR030000225">
    <property type="protein sequence ID" value="CAM0145514.1"/>
    <property type="molecule type" value="Genomic_DNA"/>
</dbReference>
<protein>
    <recommendedName>
        <fullName evidence="4">Gnk2-homologous domain-containing protein</fullName>
    </recommendedName>
</protein>
<gene>
    <name evidence="5" type="ORF">URODEC1_LOCUS119216</name>
</gene>
<name>A0ABC9GT03_9POAL</name>
<accession>A0ABC9GT03</accession>
<feature type="domain" description="Gnk2-homologous" evidence="4">
    <location>
        <begin position="142"/>
        <end position="253"/>
    </location>
</feature>
<dbReference type="AlphaFoldDB" id="A0ABC9GT03"/>
<reference evidence="5" key="1">
    <citation type="submission" date="2024-10" db="EMBL/GenBank/DDBJ databases">
        <authorList>
            <person name="Ryan C."/>
        </authorList>
    </citation>
    <scope>NUCLEOTIDE SEQUENCE [LARGE SCALE GENOMIC DNA]</scope>
</reference>
<dbReference type="PANTHER" id="PTHR32099:SF104">
    <property type="entry name" value="OS01G0774133 PROTEIN"/>
    <property type="match status" value="1"/>
</dbReference>
<keyword evidence="1 3" id="KW-0732">Signal</keyword>
<feature type="signal peptide" evidence="3">
    <location>
        <begin position="1"/>
        <end position="19"/>
    </location>
</feature>
<evidence type="ECO:0000256" key="2">
    <source>
        <dbReference type="ARBA" id="ARBA00022737"/>
    </source>
</evidence>
<dbReference type="Proteomes" id="UP001497457">
    <property type="component" value="Unassembled WGS sequence"/>
</dbReference>
<dbReference type="InterPro" id="IPR002902">
    <property type="entry name" value="GNK2"/>
</dbReference>
<dbReference type="PANTHER" id="PTHR32099">
    <property type="entry name" value="CYSTEINE-RICH REPEAT SECRETORY PROTEIN"/>
    <property type="match status" value="1"/>
</dbReference>